<reference evidence="1 2" key="1">
    <citation type="submission" date="2014-04" db="EMBL/GenBank/DDBJ databases">
        <authorList>
            <consortium name="DOE Joint Genome Institute"/>
            <person name="Kuo A."/>
            <person name="Girlanda M."/>
            <person name="Perotto S."/>
            <person name="Kohler A."/>
            <person name="Nagy L.G."/>
            <person name="Floudas D."/>
            <person name="Copeland A."/>
            <person name="Barry K.W."/>
            <person name="Cichocki N."/>
            <person name="Veneault-Fourrey C."/>
            <person name="LaButti K."/>
            <person name="Lindquist E.A."/>
            <person name="Lipzen A."/>
            <person name="Lundell T."/>
            <person name="Morin E."/>
            <person name="Murat C."/>
            <person name="Sun H."/>
            <person name="Tunlid A."/>
            <person name="Henrissat B."/>
            <person name="Grigoriev I.V."/>
            <person name="Hibbett D.S."/>
            <person name="Martin F."/>
            <person name="Nordberg H.P."/>
            <person name="Cantor M.N."/>
            <person name="Hua S.X."/>
        </authorList>
    </citation>
    <scope>NUCLEOTIDE SEQUENCE [LARGE SCALE GENOMIC DNA]</scope>
    <source>
        <strain evidence="1 2">MUT 4182</strain>
    </source>
</reference>
<keyword evidence="2" id="KW-1185">Reference proteome</keyword>
<sequence length="483" mass="54736">MHSFWGIPEVVSELVLLLPRADQARIARVNSALWEIAIPHIWSDVPDIQLFFKLFPSGLWSKVKEPSMFPPLLNWELQDSDWDRFLFHSKNTKTTYYTTGDLRDVVPTEIWCHPLLSTSFPRLESLFVNAFDDSMDQGPINIIPLLLRPSLRRIEFFADRSTADSPLISTLQSIVENKTPLLEEIVLRLVWNVGSLSGVGAQAIASQRLLRRLTISSLSDIAELAESAKDLPCLEELDIRGGSLVFDLPERNYNELGFRSLTTLTAAGVPASIHSLLRSIGSNRLAQVALTFHPWISGDMSPELIVELQRFRPHLVHLEISTTGSFSWADSEPLLNLAELQTCDLTYPRIDSHEITDDRVRQMVDAWPKLARLRLRVLPHTSHLTLTSLAYIAAHCPNLKKLAITFQAEKATNSLFSWDVDASLFSKNALELFDVMASAFDEGDEERLANVFRSWWPKARLCRSDPEMVPMTRWDIDDGPSWP</sequence>
<dbReference type="EMBL" id="KN823680">
    <property type="protein sequence ID" value="KIO16092.1"/>
    <property type="molecule type" value="Genomic_DNA"/>
</dbReference>
<feature type="non-terminal residue" evidence="1">
    <location>
        <position position="483"/>
    </location>
</feature>
<gene>
    <name evidence="1" type="ORF">M407DRAFT_34275</name>
</gene>
<dbReference type="Gene3D" id="3.80.10.10">
    <property type="entry name" value="Ribonuclease Inhibitor"/>
    <property type="match status" value="1"/>
</dbReference>
<dbReference type="HOGENOM" id="CLU_564053_0_0_1"/>
<organism evidence="1 2">
    <name type="scientific">Tulasnella calospora MUT 4182</name>
    <dbReference type="NCBI Taxonomy" id="1051891"/>
    <lineage>
        <taxon>Eukaryota</taxon>
        <taxon>Fungi</taxon>
        <taxon>Dikarya</taxon>
        <taxon>Basidiomycota</taxon>
        <taxon>Agaricomycotina</taxon>
        <taxon>Agaricomycetes</taxon>
        <taxon>Cantharellales</taxon>
        <taxon>Tulasnellaceae</taxon>
        <taxon>Tulasnella</taxon>
    </lineage>
</organism>
<evidence type="ECO:0008006" key="3">
    <source>
        <dbReference type="Google" id="ProtNLM"/>
    </source>
</evidence>
<name>A0A0C3L2X7_9AGAM</name>
<protein>
    <recommendedName>
        <fullName evidence="3">F-box domain-containing protein</fullName>
    </recommendedName>
</protein>
<reference evidence="2" key="2">
    <citation type="submission" date="2015-01" db="EMBL/GenBank/DDBJ databases">
        <title>Evolutionary Origins and Diversification of the Mycorrhizal Mutualists.</title>
        <authorList>
            <consortium name="DOE Joint Genome Institute"/>
            <consortium name="Mycorrhizal Genomics Consortium"/>
            <person name="Kohler A."/>
            <person name="Kuo A."/>
            <person name="Nagy L.G."/>
            <person name="Floudas D."/>
            <person name="Copeland A."/>
            <person name="Barry K.W."/>
            <person name="Cichocki N."/>
            <person name="Veneault-Fourrey C."/>
            <person name="LaButti K."/>
            <person name="Lindquist E.A."/>
            <person name="Lipzen A."/>
            <person name="Lundell T."/>
            <person name="Morin E."/>
            <person name="Murat C."/>
            <person name="Riley R."/>
            <person name="Ohm R."/>
            <person name="Sun H."/>
            <person name="Tunlid A."/>
            <person name="Henrissat B."/>
            <person name="Grigoriev I.V."/>
            <person name="Hibbett D.S."/>
            <person name="Martin F."/>
        </authorList>
    </citation>
    <scope>NUCLEOTIDE SEQUENCE [LARGE SCALE GENOMIC DNA]</scope>
    <source>
        <strain evidence="2">MUT 4182</strain>
    </source>
</reference>
<dbReference type="OrthoDB" id="3543113at2759"/>
<evidence type="ECO:0000313" key="1">
    <source>
        <dbReference type="EMBL" id="KIO16092.1"/>
    </source>
</evidence>
<evidence type="ECO:0000313" key="2">
    <source>
        <dbReference type="Proteomes" id="UP000054248"/>
    </source>
</evidence>
<accession>A0A0C3L2X7</accession>
<dbReference type="InterPro" id="IPR032675">
    <property type="entry name" value="LRR_dom_sf"/>
</dbReference>
<dbReference type="Proteomes" id="UP000054248">
    <property type="component" value="Unassembled WGS sequence"/>
</dbReference>
<dbReference type="SUPFAM" id="SSF52047">
    <property type="entry name" value="RNI-like"/>
    <property type="match status" value="1"/>
</dbReference>
<dbReference type="AlphaFoldDB" id="A0A0C3L2X7"/>
<proteinExistence type="predicted"/>